<dbReference type="AlphaFoldDB" id="A0A4R7KS90"/>
<dbReference type="OrthoDB" id="9815896at2"/>
<dbReference type="PANTHER" id="PTHR33540">
    <property type="entry name" value="TRNA THREONYLCARBAMOYLADENOSINE BIOSYNTHESIS PROTEIN TSAE"/>
    <property type="match status" value="1"/>
</dbReference>
<dbReference type="RefSeq" id="WP_133627433.1">
    <property type="nucleotide sequence ID" value="NZ_SOAZ01000004.1"/>
</dbReference>
<dbReference type="InterPro" id="IPR027417">
    <property type="entry name" value="P-loop_NTPase"/>
</dbReference>
<proteinExistence type="inferred from homology"/>
<gene>
    <name evidence="11" type="ORF">EDD71_104168</name>
</gene>
<evidence type="ECO:0000256" key="6">
    <source>
        <dbReference type="ARBA" id="ARBA00022723"/>
    </source>
</evidence>
<evidence type="ECO:0000256" key="7">
    <source>
        <dbReference type="ARBA" id="ARBA00022741"/>
    </source>
</evidence>
<evidence type="ECO:0000256" key="2">
    <source>
        <dbReference type="ARBA" id="ARBA00007599"/>
    </source>
</evidence>
<dbReference type="GO" id="GO:0005524">
    <property type="term" value="F:ATP binding"/>
    <property type="evidence" value="ECO:0007669"/>
    <property type="project" value="UniProtKB-KW"/>
</dbReference>
<evidence type="ECO:0000256" key="3">
    <source>
        <dbReference type="ARBA" id="ARBA00019010"/>
    </source>
</evidence>
<comment type="subcellular location">
    <subcellularLocation>
        <location evidence="1">Cytoplasm</location>
    </subcellularLocation>
</comment>
<evidence type="ECO:0000256" key="9">
    <source>
        <dbReference type="ARBA" id="ARBA00022842"/>
    </source>
</evidence>
<keyword evidence="9" id="KW-0460">Magnesium</keyword>
<reference evidence="11 12" key="1">
    <citation type="submission" date="2019-03" db="EMBL/GenBank/DDBJ databases">
        <title>Genomic Encyclopedia of Type Strains, Phase IV (KMG-IV): sequencing the most valuable type-strain genomes for metagenomic binning, comparative biology and taxonomic classification.</title>
        <authorList>
            <person name="Goeker M."/>
        </authorList>
    </citation>
    <scope>NUCLEOTIDE SEQUENCE [LARGE SCALE GENOMIC DNA]</scope>
    <source>
        <strain evidence="11 12">DSM 24455</strain>
    </source>
</reference>
<keyword evidence="4" id="KW-0963">Cytoplasm</keyword>
<dbReference type="NCBIfam" id="TIGR00150">
    <property type="entry name" value="T6A_YjeE"/>
    <property type="match status" value="1"/>
</dbReference>
<evidence type="ECO:0000256" key="10">
    <source>
        <dbReference type="ARBA" id="ARBA00032441"/>
    </source>
</evidence>
<keyword evidence="8" id="KW-0067">ATP-binding</keyword>
<dbReference type="Pfam" id="PF02367">
    <property type="entry name" value="TsaE"/>
    <property type="match status" value="1"/>
</dbReference>
<dbReference type="GO" id="GO:0002949">
    <property type="term" value="P:tRNA threonylcarbamoyladenosine modification"/>
    <property type="evidence" value="ECO:0007669"/>
    <property type="project" value="InterPro"/>
</dbReference>
<organism evidence="11 12">
    <name type="scientific">Fonticella tunisiensis</name>
    <dbReference type="NCBI Taxonomy" id="1096341"/>
    <lineage>
        <taxon>Bacteria</taxon>
        <taxon>Bacillati</taxon>
        <taxon>Bacillota</taxon>
        <taxon>Clostridia</taxon>
        <taxon>Eubacteriales</taxon>
        <taxon>Clostridiaceae</taxon>
        <taxon>Fonticella</taxon>
    </lineage>
</organism>
<dbReference type="EMBL" id="SOAZ01000004">
    <property type="protein sequence ID" value="TDT62436.1"/>
    <property type="molecule type" value="Genomic_DNA"/>
</dbReference>
<keyword evidence="6" id="KW-0479">Metal-binding</keyword>
<dbReference type="Gene3D" id="3.40.50.300">
    <property type="entry name" value="P-loop containing nucleotide triphosphate hydrolases"/>
    <property type="match status" value="1"/>
</dbReference>
<dbReference type="GO" id="GO:0005737">
    <property type="term" value="C:cytoplasm"/>
    <property type="evidence" value="ECO:0007669"/>
    <property type="project" value="UniProtKB-SubCell"/>
</dbReference>
<evidence type="ECO:0000256" key="1">
    <source>
        <dbReference type="ARBA" id="ARBA00004496"/>
    </source>
</evidence>
<protein>
    <recommendedName>
        <fullName evidence="3">tRNA threonylcarbamoyladenosine biosynthesis protein TsaE</fullName>
    </recommendedName>
    <alternativeName>
        <fullName evidence="10">t(6)A37 threonylcarbamoyladenosine biosynthesis protein TsaE</fullName>
    </alternativeName>
</protein>
<dbReference type="Proteomes" id="UP000295325">
    <property type="component" value="Unassembled WGS sequence"/>
</dbReference>
<dbReference type="GO" id="GO:0046872">
    <property type="term" value="F:metal ion binding"/>
    <property type="evidence" value="ECO:0007669"/>
    <property type="project" value="UniProtKB-KW"/>
</dbReference>
<keyword evidence="12" id="KW-1185">Reference proteome</keyword>
<evidence type="ECO:0000256" key="4">
    <source>
        <dbReference type="ARBA" id="ARBA00022490"/>
    </source>
</evidence>
<comment type="caution">
    <text evidence="11">The sequence shown here is derived from an EMBL/GenBank/DDBJ whole genome shotgun (WGS) entry which is preliminary data.</text>
</comment>
<evidence type="ECO:0000256" key="8">
    <source>
        <dbReference type="ARBA" id="ARBA00022840"/>
    </source>
</evidence>
<evidence type="ECO:0000313" key="11">
    <source>
        <dbReference type="EMBL" id="TDT62436.1"/>
    </source>
</evidence>
<evidence type="ECO:0000313" key="12">
    <source>
        <dbReference type="Proteomes" id="UP000295325"/>
    </source>
</evidence>
<evidence type="ECO:0000256" key="5">
    <source>
        <dbReference type="ARBA" id="ARBA00022694"/>
    </source>
</evidence>
<accession>A0A4R7KS90</accession>
<sequence>MEIITKSPEETYNLGVRLGEQLMPGDIIVLNGDLGAGKTQLTKGIAEGLGVADYITSPTFTIVNEYEGRLPLYHFDVYRIEDIYEMNEIGFEEYLFGNGVCVIEWGDMVRELLPYDVIDIYISKVDEVTRRIDIKGGDRLTFGRELKPDGR</sequence>
<dbReference type="SUPFAM" id="SSF52540">
    <property type="entry name" value="P-loop containing nucleoside triphosphate hydrolases"/>
    <property type="match status" value="1"/>
</dbReference>
<dbReference type="PANTHER" id="PTHR33540:SF2">
    <property type="entry name" value="TRNA THREONYLCARBAMOYLADENOSINE BIOSYNTHESIS PROTEIN TSAE"/>
    <property type="match status" value="1"/>
</dbReference>
<keyword evidence="7" id="KW-0547">Nucleotide-binding</keyword>
<comment type="similarity">
    <text evidence="2">Belongs to the TsaE family.</text>
</comment>
<keyword evidence="5" id="KW-0819">tRNA processing</keyword>
<dbReference type="InterPro" id="IPR003442">
    <property type="entry name" value="T6A_TsaE"/>
</dbReference>
<name>A0A4R7KS90_9CLOT</name>